<dbReference type="EMBL" id="GBRH01262416">
    <property type="protein sequence ID" value="JAD35479.1"/>
    <property type="molecule type" value="Transcribed_RNA"/>
</dbReference>
<name>A0A0A8Z7V6_ARUDO</name>
<reference evidence="2" key="2">
    <citation type="journal article" date="2015" name="Data Brief">
        <title>Shoot transcriptome of the giant reed, Arundo donax.</title>
        <authorList>
            <person name="Barrero R.A."/>
            <person name="Guerrero F.D."/>
            <person name="Moolhuijzen P."/>
            <person name="Goolsby J.A."/>
            <person name="Tidwell J."/>
            <person name="Bellgard S.E."/>
            <person name="Bellgard M.I."/>
        </authorList>
    </citation>
    <scope>NUCLEOTIDE SEQUENCE</scope>
    <source>
        <tissue evidence="2">Shoot tissue taken approximately 20 cm above the soil surface</tissue>
    </source>
</reference>
<sequence>MRGWCLYCAESLKLCWLMDRECLCLCGLWNVDGICFCPVTSTFCPII</sequence>
<keyword evidence="1" id="KW-0732">Signal</keyword>
<feature type="signal peptide" evidence="1">
    <location>
        <begin position="1"/>
        <end position="17"/>
    </location>
</feature>
<organism evidence="2">
    <name type="scientific">Arundo donax</name>
    <name type="common">Giant reed</name>
    <name type="synonym">Donax arundinaceus</name>
    <dbReference type="NCBI Taxonomy" id="35708"/>
    <lineage>
        <taxon>Eukaryota</taxon>
        <taxon>Viridiplantae</taxon>
        <taxon>Streptophyta</taxon>
        <taxon>Embryophyta</taxon>
        <taxon>Tracheophyta</taxon>
        <taxon>Spermatophyta</taxon>
        <taxon>Magnoliopsida</taxon>
        <taxon>Liliopsida</taxon>
        <taxon>Poales</taxon>
        <taxon>Poaceae</taxon>
        <taxon>PACMAD clade</taxon>
        <taxon>Arundinoideae</taxon>
        <taxon>Arundineae</taxon>
        <taxon>Arundo</taxon>
    </lineage>
</organism>
<proteinExistence type="predicted"/>
<protein>
    <submittedName>
        <fullName evidence="2">Uncharacterized protein</fullName>
    </submittedName>
</protein>
<accession>A0A0A8Z7V6</accession>
<feature type="chain" id="PRO_5002043547" evidence="1">
    <location>
        <begin position="18"/>
        <end position="47"/>
    </location>
</feature>
<evidence type="ECO:0000313" key="2">
    <source>
        <dbReference type="EMBL" id="JAD35479.1"/>
    </source>
</evidence>
<dbReference type="AlphaFoldDB" id="A0A0A8Z7V6"/>
<reference evidence="2" key="1">
    <citation type="submission" date="2014-09" db="EMBL/GenBank/DDBJ databases">
        <authorList>
            <person name="Magalhaes I.L.F."/>
            <person name="Oliveira U."/>
            <person name="Santos F.R."/>
            <person name="Vidigal T.H.D.A."/>
            <person name="Brescovit A.D."/>
            <person name="Santos A.J."/>
        </authorList>
    </citation>
    <scope>NUCLEOTIDE SEQUENCE</scope>
    <source>
        <tissue evidence="2">Shoot tissue taken approximately 20 cm above the soil surface</tissue>
    </source>
</reference>
<evidence type="ECO:0000256" key="1">
    <source>
        <dbReference type="SAM" id="SignalP"/>
    </source>
</evidence>